<dbReference type="Proteomes" id="UP001161017">
    <property type="component" value="Unassembled WGS sequence"/>
</dbReference>
<accession>A0AA43QSM2</accession>
<dbReference type="AlphaFoldDB" id="A0AA43QSM2"/>
<dbReference type="InterPro" id="IPR036291">
    <property type="entry name" value="NAD(P)-bd_dom_sf"/>
</dbReference>
<dbReference type="GO" id="GO:0005634">
    <property type="term" value="C:nucleus"/>
    <property type="evidence" value="ECO:0007669"/>
    <property type="project" value="TreeGrafter"/>
</dbReference>
<dbReference type="CDD" id="cd05251">
    <property type="entry name" value="NmrA_like_SDR_a"/>
    <property type="match status" value="1"/>
</dbReference>
<keyword evidence="2" id="KW-0521">NADP</keyword>
<organism evidence="4 5">
    <name type="scientific">Ramalina farinacea</name>
    <dbReference type="NCBI Taxonomy" id="258253"/>
    <lineage>
        <taxon>Eukaryota</taxon>
        <taxon>Fungi</taxon>
        <taxon>Dikarya</taxon>
        <taxon>Ascomycota</taxon>
        <taxon>Pezizomycotina</taxon>
        <taxon>Lecanoromycetes</taxon>
        <taxon>OSLEUM clade</taxon>
        <taxon>Lecanoromycetidae</taxon>
        <taxon>Lecanorales</taxon>
        <taxon>Lecanorineae</taxon>
        <taxon>Ramalinaceae</taxon>
        <taxon>Ramalina</taxon>
    </lineage>
</organism>
<feature type="domain" description="NmrA-like" evidence="3">
    <location>
        <begin position="3"/>
        <end position="319"/>
    </location>
</feature>
<dbReference type="PANTHER" id="PTHR42748">
    <property type="entry name" value="NITROGEN METABOLITE REPRESSION PROTEIN NMRA FAMILY MEMBER"/>
    <property type="match status" value="1"/>
</dbReference>
<comment type="similarity">
    <text evidence="1">Belongs to the NmrA-type oxidoreductase family.</text>
</comment>
<comment type="caution">
    <text evidence="4">The sequence shown here is derived from an EMBL/GenBank/DDBJ whole genome shotgun (WGS) entry which is preliminary data.</text>
</comment>
<evidence type="ECO:0000256" key="1">
    <source>
        <dbReference type="ARBA" id="ARBA00006328"/>
    </source>
</evidence>
<dbReference type="EMBL" id="JAPUFD010000010">
    <property type="protein sequence ID" value="MDI1489635.1"/>
    <property type="molecule type" value="Genomic_DNA"/>
</dbReference>
<evidence type="ECO:0000313" key="4">
    <source>
        <dbReference type="EMBL" id="MDI1489635.1"/>
    </source>
</evidence>
<name>A0AA43QSM2_9LECA</name>
<dbReference type="Pfam" id="PF05368">
    <property type="entry name" value="NmrA"/>
    <property type="match status" value="1"/>
</dbReference>
<proteinExistence type="inferred from homology"/>
<protein>
    <recommendedName>
        <fullName evidence="3">NmrA-like domain-containing protein</fullName>
    </recommendedName>
</protein>
<sequence length="326" mass="34700">MPKNILTVFGATGNQGSSLIRHVLGDPHLSTTYTIRAVARDPSSPSAQSLQSLGGAIELVKGDLNDEASIASALKDTHTVFLVTISDWSVPPDSLTSATEYSQGKAVADVSLAAGVAYLIFSSEMHVAKGSNNRITSAVGLDVKAEVESYIRSLCANSESKMKSAFFHPGTFMQNFNQGMLPRPLGDGTYGLFNFVNPTTKFPVIDIAADTGKFVSAILASPDTFSGKSLSAATYLKSLDEIAEIMTKVSGKPVKYMQVPRETMESFMAGAGPGVGRGLCDMFLWMQEVGYYGPQTAEKVEWTVGQVGGGGLTSLEEYLGREPLKL</sequence>
<dbReference type="Gene3D" id="3.40.50.720">
    <property type="entry name" value="NAD(P)-binding Rossmann-like Domain"/>
    <property type="match status" value="1"/>
</dbReference>
<keyword evidence="5" id="KW-1185">Reference proteome</keyword>
<dbReference type="PANTHER" id="PTHR42748:SF11">
    <property type="entry name" value="NMRA-LIKE DOMAIN-CONTAINING PROTEIN"/>
    <property type="match status" value="1"/>
</dbReference>
<gene>
    <name evidence="4" type="ORF">OHK93_000832</name>
</gene>
<dbReference type="InterPro" id="IPR008030">
    <property type="entry name" value="NmrA-like"/>
</dbReference>
<dbReference type="SUPFAM" id="SSF51735">
    <property type="entry name" value="NAD(P)-binding Rossmann-fold domains"/>
    <property type="match status" value="1"/>
</dbReference>
<evidence type="ECO:0000313" key="5">
    <source>
        <dbReference type="Proteomes" id="UP001161017"/>
    </source>
</evidence>
<evidence type="ECO:0000259" key="3">
    <source>
        <dbReference type="Pfam" id="PF05368"/>
    </source>
</evidence>
<dbReference type="InterPro" id="IPR051164">
    <property type="entry name" value="NmrA-like_oxidored"/>
</dbReference>
<reference evidence="4" key="1">
    <citation type="journal article" date="2023" name="Genome Biol. Evol.">
        <title>First Whole Genome Sequence and Flow Cytometry Genome Size Data for the Lichen-Forming Fungus Ramalina farinacea (Ascomycota).</title>
        <authorList>
            <person name="Llewellyn T."/>
            <person name="Mian S."/>
            <person name="Hill R."/>
            <person name="Leitch I.J."/>
            <person name="Gaya E."/>
        </authorList>
    </citation>
    <scope>NUCLEOTIDE SEQUENCE</scope>
    <source>
        <strain evidence="4">LIQ254RAFAR</strain>
    </source>
</reference>
<dbReference type="Gene3D" id="3.90.25.10">
    <property type="entry name" value="UDP-galactose 4-epimerase, domain 1"/>
    <property type="match status" value="1"/>
</dbReference>
<evidence type="ECO:0000256" key="2">
    <source>
        <dbReference type="ARBA" id="ARBA00022857"/>
    </source>
</evidence>